<keyword evidence="1" id="KW-0808">Transferase</keyword>
<dbReference type="EMBL" id="PEBD01000005">
    <property type="protein sequence ID" value="PHV67576.1"/>
    <property type="molecule type" value="Genomic_DNA"/>
</dbReference>
<proteinExistence type="predicted"/>
<dbReference type="SUPFAM" id="SSF55729">
    <property type="entry name" value="Acyl-CoA N-acyltransferases (Nat)"/>
    <property type="match status" value="1"/>
</dbReference>
<sequence>MTIAQPSSTDPIVTSDPDLEAVVATLSCAFADDPVIKWAIPEDVPERARYLDAFFDITTRQLLDNGGAVAATASYDGVLVWSGTEASSEEDDIAVLAELEQACGPCGPRVSTLMETLDAHHPTDLPLHVHALYAAIRPETRGTGAREMLIGAFRELRVTHGFGVYAEASSLRSLRLWERLGSKRIGGEITLPGGPSLYPIFRSA</sequence>
<dbReference type="InterPro" id="IPR016181">
    <property type="entry name" value="Acyl_CoA_acyltransferase"/>
</dbReference>
<accession>A0A2G3PP89</accession>
<evidence type="ECO:0000313" key="2">
    <source>
        <dbReference type="Proteomes" id="UP000225108"/>
    </source>
</evidence>
<organism evidence="1 2">
    <name type="scientific">Williamsia marianensis</name>
    <dbReference type="NCBI Taxonomy" id="85044"/>
    <lineage>
        <taxon>Bacteria</taxon>
        <taxon>Bacillati</taxon>
        <taxon>Actinomycetota</taxon>
        <taxon>Actinomycetes</taxon>
        <taxon>Mycobacteriales</taxon>
        <taxon>Nocardiaceae</taxon>
        <taxon>Williamsia</taxon>
    </lineage>
</organism>
<dbReference type="RefSeq" id="WP_099382262.1">
    <property type="nucleotide sequence ID" value="NZ_PEBD01000005.1"/>
</dbReference>
<comment type="caution">
    <text evidence="1">The sequence shown here is derived from an EMBL/GenBank/DDBJ whole genome shotgun (WGS) entry which is preliminary data.</text>
</comment>
<gene>
    <name evidence="1" type="ORF">CSW57_07805</name>
</gene>
<reference evidence="1 2" key="1">
    <citation type="submission" date="2017-10" db="EMBL/GenBank/DDBJ databases">
        <title>The draft genome sequence of Williamsia sp. BULT 1.1 isolated from the semi-arid grassland soils from South Africa.</title>
        <authorList>
            <person name="Kabwe M.H."/>
            <person name="Govender N."/>
            <person name="Mutseka Lunga P."/>
            <person name="Vikram S."/>
            <person name="Makhalanyane T.P."/>
        </authorList>
    </citation>
    <scope>NUCLEOTIDE SEQUENCE [LARGE SCALE GENOMIC DNA]</scope>
    <source>
        <strain evidence="1 2">BULT 1.1</strain>
    </source>
</reference>
<dbReference type="Gene3D" id="3.40.630.30">
    <property type="match status" value="1"/>
</dbReference>
<dbReference type="AlphaFoldDB" id="A0A2G3PP89"/>
<dbReference type="GO" id="GO:0016740">
    <property type="term" value="F:transferase activity"/>
    <property type="evidence" value="ECO:0007669"/>
    <property type="project" value="UniProtKB-KW"/>
</dbReference>
<name>A0A2G3PP89_WILMA</name>
<evidence type="ECO:0000313" key="1">
    <source>
        <dbReference type="EMBL" id="PHV67576.1"/>
    </source>
</evidence>
<dbReference type="Proteomes" id="UP000225108">
    <property type="component" value="Unassembled WGS sequence"/>
</dbReference>
<protein>
    <submittedName>
        <fullName evidence="1">GNAT family N-acetyltransferase</fullName>
    </submittedName>
</protein>